<dbReference type="GO" id="GO:0015920">
    <property type="term" value="P:lipopolysaccharide transport"/>
    <property type="evidence" value="ECO:0007669"/>
    <property type="project" value="InterPro"/>
</dbReference>
<evidence type="ECO:0000313" key="8">
    <source>
        <dbReference type="EMBL" id="KJY98474.1"/>
    </source>
</evidence>
<dbReference type="eggNOG" id="COG1452">
    <property type="taxonomic scope" value="Bacteria"/>
</dbReference>
<evidence type="ECO:0000259" key="6">
    <source>
        <dbReference type="Pfam" id="PF04453"/>
    </source>
</evidence>
<protein>
    <recommendedName>
        <fullName evidence="4">LPS-assembly protein LptD</fullName>
    </recommendedName>
</protein>
<dbReference type="AlphaFoldDB" id="A0A0F4PNJ6"/>
<keyword evidence="2 4" id="KW-0472">Membrane</keyword>
<dbReference type="GO" id="GO:1990351">
    <property type="term" value="C:transporter complex"/>
    <property type="evidence" value="ECO:0007669"/>
    <property type="project" value="TreeGrafter"/>
</dbReference>
<feature type="signal peptide" evidence="4">
    <location>
        <begin position="1"/>
        <end position="22"/>
    </location>
</feature>
<dbReference type="HAMAP" id="MF_01411">
    <property type="entry name" value="LPS_assembly_LptD"/>
    <property type="match status" value="1"/>
</dbReference>
<sequence length="773" mass="87511" precursor="true">MNKLWGMVILALYGASAGAVFARTAELAANTASAQEHTDTDKKQLSQNIKVAHCLAASRPAPWQAPNLPLGLVEIVSDDVELIGQDSAQFDGDVNINTRTMSLQAQSALIDKQQGLLNATGPLTYRDGVSKITSRGLNASLNDSNISLLGADYQLTQQQGRGGAEQLQVNEDALELSNASFTTCPVDSETWAISADKIILSQKEGWGETYGATLKIYDTPVLYLPYFTFPIDDKRKTGFLAPQISSSNRFGVETITPYYINLAPNYDLTLTPRYMSKKGIQLQSEFRYLTPSSQGLLGLEYLDSDKSERELGNRYLFHWQQQSYFSDVWRAGVDITNVSDDNYLTDLNSNYANKTDTHLARTGILTHLGERWRTDIQLQDYEVLGDHLESYTTLPRIGFTQTNAYKLGWFDATVSGELSHFRNSTRTIDEATRVHIEPQLRFSEERYAWSFLSEFSVLHTYYDQQGNLEGTQYEQTVNRTLPKVRLYSQLNFERDTSLLVEDGIQTLEPQIQYLYTPNKDQNNIGLFDTTKLQDDFYGLFRDRRFSGVDRIAAANQITLGATTRIFDKQNEELFNLSVGQIFYLSDSAKPTEQDFAGENNYNALFAGEAMWHWHRRWYLSGGIQYDTDGKQIIQSHVTLDYKGDDNELVQLNHRYANDVSGNTIEQIGMFTSVPIDDNWQFVASYHRDIETGRSIEVFSGLQYESCCWAVQITGRRQIETDLNQSINQEQAIFDSGIGIKFVLKGLGGKSSYDAQKLLREGIFGYRRPYFLTN</sequence>
<dbReference type="GeneID" id="58229232"/>
<dbReference type="PANTHER" id="PTHR30189:SF1">
    <property type="entry name" value="LPS-ASSEMBLY PROTEIN LPTD"/>
    <property type="match status" value="1"/>
</dbReference>
<dbReference type="EMBL" id="JXXZ01000010">
    <property type="protein sequence ID" value="KJY98474.1"/>
    <property type="molecule type" value="Genomic_DNA"/>
</dbReference>
<comment type="subcellular location">
    <subcellularLocation>
        <location evidence="4">Cell outer membrane</location>
    </subcellularLocation>
</comment>
<feature type="domain" description="LPS-assembly protein LptD central" evidence="7">
    <location>
        <begin position="212"/>
        <end position="305"/>
    </location>
</feature>
<dbReference type="PANTHER" id="PTHR30189">
    <property type="entry name" value="LPS-ASSEMBLY PROTEIN"/>
    <property type="match status" value="1"/>
</dbReference>
<keyword evidence="9" id="KW-1185">Reference proteome</keyword>
<dbReference type="InterPro" id="IPR020889">
    <property type="entry name" value="LipoPS_assembly_LptD"/>
</dbReference>
<dbReference type="InterPro" id="IPR005653">
    <property type="entry name" value="OstA-like_N"/>
</dbReference>
<dbReference type="GO" id="GO:0043165">
    <property type="term" value="P:Gram-negative-bacterium-type cell outer membrane assembly"/>
    <property type="evidence" value="ECO:0007669"/>
    <property type="project" value="UniProtKB-UniRule"/>
</dbReference>
<dbReference type="InterPro" id="IPR045659">
    <property type="entry name" value="LptD_2"/>
</dbReference>
<evidence type="ECO:0000256" key="4">
    <source>
        <dbReference type="HAMAP-Rule" id="MF_01411"/>
    </source>
</evidence>
<dbReference type="Proteomes" id="UP000033664">
    <property type="component" value="Unassembled WGS sequence"/>
</dbReference>
<gene>
    <name evidence="4" type="primary">lptD</name>
    <name evidence="8" type="ORF">TW72_12095</name>
</gene>
<comment type="caution">
    <text evidence="8">The sequence shown here is derived from an EMBL/GenBank/DDBJ whole genome shotgun (WGS) entry which is preliminary data.</text>
</comment>
<dbReference type="Pfam" id="PF04453">
    <property type="entry name" value="LptD"/>
    <property type="match status" value="1"/>
</dbReference>
<evidence type="ECO:0000313" key="9">
    <source>
        <dbReference type="Proteomes" id="UP000033664"/>
    </source>
</evidence>
<feature type="domain" description="LptD C-terminal" evidence="6">
    <location>
        <begin position="313"/>
        <end position="679"/>
    </location>
</feature>
<comment type="similarity">
    <text evidence="4">Belongs to the LptD family.</text>
</comment>
<dbReference type="InterPro" id="IPR007543">
    <property type="entry name" value="LptD_C"/>
</dbReference>
<evidence type="ECO:0000259" key="7">
    <source>
        <dbReference type="Pfam" id="PF19838"/>
    </source>
</evidence>
<dbReference type="PATRIC" id="fig|151081.8.peg.2250"/>
<evidence type="ECO:0000256" key="1">
    <source>
        <dbReference type="ARBA" id="ARBA00022729"/>
    </source>
</evidence>
<keyword evidence="1 4" id="KW-0732">Signal</keyword>
<dbReference type="InterPro" id="IPR050218">
    <property type="entry name" value="LptD"/>
</dbReference>
<keyword evidence="3 4" id="KW-0998">Cell outer membrane</keyword>
<name>A0A0F4PNJ6_9GAMM</name>
<accession>A0A0F4PNJ6</accession>
<comment type="function">
    <text evidence="4">Together with LptE, is involved in the assembly of lipopolysaccharide (LPS) at the surface of the outer membrane.</text>
</comment>
<organism evidence="8 9">
    <name type="scientific">Pseudoalteromonas ruthenica</name>
    <dbReference type="NCBI Taxonomy" id="151081"/>
    <lineage>
        <taxon>Bacteria</taxon>
        <taxon>Pseudomonadati</taxon>
        <taxon>Pseudomonadota</taxon>
        <taxon>Gammaproteobacteria</taxon>
        <taxon>Alteromonadales</taxon>
        <taxon>Pseudoalteromonadaceae</taxon>
        <taxon>Pseudoalteromonas</taxon>
    </lineage>
</organism>
<evidence type="ECO:0000259" key="5">
    <source>
        <dbReference type="Pfam" id="PF03968"/>
    </source>
</evidence>
<proteinExistence type="inferred from homology"/>
<feature type="chain" id="PRO_5008987439" description="LPS-assembly protein LptD" evidence="4">
    <location>
        <begin position="23"/>
        <end position="773"/>
    </location>
</feature>
<dbReference type="GO" id="GO:0009279">
    <property type="term" value="C:cell outer membrane"/>
    <property type="evidence" value="ECO:0007669"/>
    <property type="project" value="UniProtKB-SubCell"/>
</dbReference>
<reference evidence="8 9" key="1">
    <citation type="journal article" date="2015" name="BMC Genomics">
        <title>Genome mining reveals unlocked bioactive potential of marine Gram-negative bacteria.</title>
        <authorList>
            <person name="Machado H."/>
            <person name="Sonnenschein E.C."/>
            <person name="Melchiorsen J."/>
            <person name="Gram L."/>
        </authorList>
    </citation>
    <scope>NUCLEOTIDE SEQUENCE [LARGE SCALE GENOMIC DNA]</scope>
    <source>
        <strain evidence="8 9">S3137</strain>
    </source>
</reference>
<dbReference type="Pfam" id="PF19838">
    <property type="entry name" value="LptD_2"/>
    <property type="match status" value="1"/>
</dbReference>
<feature type="domain" description="Organic solvent tolerance-like N-terminal" evidence="5">
    <location>
        <begin position="74"/>
        <end position="205"/>
    </location>
</feature>
<comment type="subunit">
    <text evidence="4">Component of the lipopolysaccharide transport and assembly complex. Interacts with LptE and LptA.</text>
</comment>
<dbReference type="RefSeq" id="WP_045979618.1">
    <property type="nucleotide sequence ID" value="NZ_JXXY01000010.1"/>
</dbReference>
<comment type="caution">
    <text evidence="4">Lacks conserved residue(s) required for the propagation of feature annotation.</text>
</comment>
<dbReference type="Pfam" id="PF03968">
    <property type="entry name" value="LptD_N"/>
    <property type="match status" value="1"/>
</dbReference>
<evidence type="ECO:0000256" key="2">
    <source>
        <dbReference type="ARBA" id="ARBA00023136"/>
    </source>
</evidence>
<evidence type="ECO:0000256" key="3">
    <source>
        <dbReference type="ARBA" id="ARBA00023237"/>
    </source>
</evidence>